<evidence type="ECO:0000256" key="5">
    <source>
        <dbReference type="ARBA" id="ARBA00020264"/>
    </source>
</evidence>
<name>A0A177AN01_9PEZI</name>
<dbReference type="InterPro" id="IPR019519">
    <property type="entry name" value="Elp5"/>
</dbReference>
<feature type="region of interest" description="Disordered" evidence="9">
    <location>
        <begin position="332"/>
        <end position="353"/>
    </location>
</feature>
<evidence type="ECO:0000256" key="8">
    <source>
        <dbReference type="ARBA" id="ARBA00023242"/>
    </source>
</evidence>
<dbReference type="GO" id="GO:0000049">
    <property type="term" value="F:tRNA binding"/>
    <property type="evidence" value="ECO:0007669"/>
    <property type="project" value="TreeGrafter"/>
</dbReference>
<dbReference type="Pfam" id="PF10483">
    <property type="entry name" value="Elong_Iki1"/>
    <property type="match status" value="1"/>
</dbReference>
<accession>A0A177AN01</accession>
<keyword evidence="7" id="KW-0819">tRNA processing</keyword>
<dbReference type="PANTHER" id="PTHR15641">
    <property type="entry name" value="ELONGATOR COMPLEX PROTEIN 5"/>
    <property type="match status" value="1"/>
</dbReference>
<sequence>MAPSAIAQRRTHNLLLFQKLLNLRDGASPFTLLLDTLEQSSQPVVREFITRAKIAKSKVIYVSFQTLKSPSQVDVVIRAHGKPLAALKQEILTHLPPPPSAAAPTPSAKAIVIIDTLYSLAASASSSLPGFLSSFLFPGISIVATYHLDIPLTTQKSPNPYAPSPLTTLSYLATSILRVSSLDHAVQEKRARDRSLPEPTFGLHEGRDGVIIGRKSLGEQVQGVVVEMEIRRKSGRGVREVLVLALSSASLPSSLEAGGKMRVGPGAAGSKICLLDDHPLYAAPEVGDGQGAMDDEDEEPESTFSLGLTEKQKKDREGVVLPYFDAQSGGGDGGRILYEMGREDDWDPEEDEI</sequence>
<dbReference type="GO" id="GO:0005634">
    <property type="term" value="C:nucleus"/>
    <property type="evidence" value="ECO:0007669"/>
    <property type="project" value="UniProtKB-SubCell"/>
</dbReference>
<feature type="compositionally biased region" description="Acidic residues" evidence="9">
    <location>
        <begin position="342"/>
        <end position="353"/>
    </location>
</feature>
<organism evidence="10">
    <name type="scientific">Pseudogymnoascus destructans</name>
    <dbReference type="NCBI Taxonomy" id="655981"/>
    <lineage>
        <taxon>Eukaryota</taxon>
        <taxon>Fungi</taxon>
        <taxon>Dikarya</taxon>
        <taxon>Ascomycota</taxon>
        <taxon>Pezizomycotina</taxon>
        <taxon>Leotiomycetes</taxon>
        <taxon>Thelebolales</taxon>
        <taxon>Thelebolaceae</taxon>
        <taxon>Pseudogymnoascus</taxon>
    </lineage>
</organism>
<evidence type="ECO:0000256" key="6">
    <source>
        <dbReference type="ARBA" id="ARBA00022490"/>
    </source>
</evidence>
<dbReference type="PANTHER" id="PTHR15641:SF1">
    <property type="entry name" value="ELONGATOR COMPLEX PROTEIN 5"/>
    <property type="match status" value="1"/>
</dbReference>
<dbReference type="AlphaFoldDB" id="A0A177AN01"/>
<gene>
    <name evidence="10" type="ORF">VC83_00326</name>
</gene>
<evidence type="ECO:0000256" key="4">
    <source>
        <dbReference type="ARBA" id="ARBA00009567"/>
    </source>
</evidence>
<comment type="similarity">
    <text evidence="4">Belongs to the ELP5 family.</text>
</comment>
<evidence type="ECO:0000256" key="1">
    <source>
        <dbReference type="ARBA" id="ARBA00004123"/>
    </source>
</evidence>
<evidence type="ECO:0000256" key="2">
    <source>
        <dbReference type="ARBA" id="ARBA00004496"/>
    </source>
</evidence>
<dbReference type="GO" id="GO:0033588">
    <property type="term" value="C:elongator holoenzyme complex"/>
    <property type="evidence" value="ECO:0007669"/>
    <property type="project" value="InterPro"/>
</dbReference>
<keyword evidence="6" id="KW-0963">Cytoplasm</keyword>
<evidence type="ECO:0000313" key="10">
    <source>
        <dbReference type="EMBL" id="OAF63436.1"/>
    </source>
</evidence>
<dbReference type="CDD" id="cd19496">
    <property type="entry name" value="Elp5"/>
    <property type="match status" value="1"/>
</dbReference>
<evidence type="ECO:0000256" key="7">
    <source>
        <dbReference type="ARBA" id="ARBA00022694"/>
    </source>
</evidence>
<evidence type="ECO:0000256" key="9">
    <source>
        <dbReference type="SAM" id="MobiDB-lite"/>
    </source>
</evidence>
<evidence type="ECO:0000256" key="3">
    <source>
        <dbReference type="ARBA" id="ARBA00005043"/>
    </source>
</evidence>
<dbReference type="GeneID" id="36283424"/>
<dbReference type="InterPro" id="IPR027417">
    <property type="entry name" value="P-loop_NTPase"/>
</dbReference>
<keyword evidence="8" id="KW-0539">Nucleus</keyword>
<comment type="pathway">
    <text evidence="3">tRNA modification; 5-methoxycarbonylmethyl-2-thiouridine-tRNA biosynthesis.</text>
</comment>
<dbReference type="Gene3D" id="3.40.50.300">
    <property type="entry name" value="P-loop containing nucleotide triphosphate hydrolases"/>
    <property type="match status" value="1"/>
</dbReference>
<dbReference type="GO" id="GO:0005829">
    <property type="term" value="C:cytosol"/>
    <property type="evidence" value="ECO:0007669"/>
    <property type="project" value="TreeGrafter"/>
</dbReference>
<dbReference type="eggNOG" id="ENOG502QQIZ">
    <property type="taxonomic scope" value="Eukaryota"/>
</dbReference>
<proteinExistence type="inferred from homology"/>
<dbReference type="OrthoDB" id="166907at2759"/>
<dbReference type="Proteomes" id="UP000077154">
    <property type="component" value="Unassembled WGS sequence"/>
</dbReference>
<reference evidence="10" key="1">
    <citation type="submission" date="2016-03" db="EMBL/GenBank/DDBJ databases">
        <title>Updated assembly of Pseudogymnoascus destructans, the fungus causing white-nose syndrome of bats.</title>
        <authorList>
            <person name="Palmer J.M."/>
            <person name="Drees K.P."/>
            <person name="Foster J.T."/>
            <person name="Lindner D.L."/>
        </authorList>
    </citation>
    <scope>NUCLEOTIDE SEQUENCE [LARGE SCALE GENOMIC DNA]</scope>
    <source>
        <strain evidence="10">20631-21</strain>
    </source>
</reference>
<protein>
    <recommendedName>
        <fullName evidence="5">Elongator complex protein 5</fullName>
    </recommendedName>
</protein>
<dbReference type="GO" id="GO:0002098">
    <property type="term" value="P:tRNA wobble uridine modification"/>
    <property type="evidence" value="ECO:0007669"/>
    <property type="project" value="InterPro"/>
</dbReference>
<dbReference type="EMBL" id="KV441386">
    <property type="protein sequence ID" value="OAF63436.1"/>
    <property type="molecule type" value="Genomic_DNA"/>
</dbReference>
<dbReference type="VEuPathDB" id="FungiDB:GMDG_03437"/>
<dbReference type="UniPathway" id="UPA00988"/>
<dbReference type="RefSeq" id="XP_024328704.1">
    <property type="nucleotide sequence ID" value="XM_024464020.1"/>
</dbReference>
<comment type="subcellular location">
    <subcellularLocation>
        <location evidence="2">Cytoplasm</location>
    </subcellularLocation>
    <subcellularLocation>
        <location evidence="1">Nucleus</location>
    </subcellularLocation>
</comment>